<evidence type="ECO:0000256" key="3">
    <source>
        <dbReference type="ARBA" id="ARBA00023029"/>
    </source>
</evidence>
<dbReference type="GO" id="GO:0003677">
    <property type="term" value="F:DNA binding"/>
    <property type="evidence" value="ECO:0007669"/>
    <property type="project" value="UniProtKB-UniRule"/>
</dbReference>
<dbReference type="Gene3D" id="3.30.1360.40">
    <property type="match status" value="1"/>
</dbReference>
<dbReference type="Proteomes" id="UP000824209">
    <property type="component" value="Unassembled WGS sequence"/>
</dbReference>
<accession>A0A9D2M2M3</accession>
<keyword evidence="3 7" id="KW-0799">Topoisomerase</keyword>
<dbReference type="InterPro" id="IPR013758">
    <property type="entry name" value="Topo_IIA_A/C_ab"/>
</dbReference>
<evidence type="ECO:0000313" key="9">
    <source>
        <dbReference type="EMBL" id="HJB40042.1"/>
    </source>
</evidence>
<dbReference type="Gene3D" id="3.90.199.10">
    <property type="entry name" value="Topoisomerase II, domain 5"/>
    <property type="match status" value="1"/>
</dbReference>
<dbReference type="AlphaFoldDB" id="A0A9D2M2M3"/>
<dbReference type="GO" id="GO:0009330">
    <property type="term" value="C:DNA topoisomerase type II (double strand cut, ATP-hydrolyzing) complex"/>
    <property type="evidence" value="ECO:0007669"/>
    <property type="project" value="TreeGrafter"/>
</dbReference>
<evidence type="ECO:0000256" key="5">
    <source>
        <dbReference type="ARBA" id="ARBA00023136"/>
    </source>
</evidence>
<keyword evidence="2" id="KW-1003">Cell membrane</keyword>
<keyword evidence="4 7" id="KW-0238">DNA-binding</keyword>
<dbReference type="InterPro" id="IPR013760">
    <property type="entry name" value="Topo_IIA-like_dom_sf"/>
</dbReference>
<reference evidence="9" key="2">
    <citation type="submission" date="2021-04" db="EMBL/GenBank/DDBJ databases">
        <authorList>
            <person name="Gilroy R."/>
        </authorList>
    </citation>
    <scope>NUCLEOTIDE SEQUENCE</scope>
    <source>
        <strain evidence="9">ChiBcec8-14828</strain>
    </source>
</reference>
<dbReference type="PANTHER" id="PTHR43493:SF1">
    <property type="entry name" value="DNA TOPOISOMERASE 4 SUBUNIT A"/>
    <property type="match status" value="1"/>
</dbReference>
<evidence type="ECO:0000256" key="2">
    <source>
        <dbReference type="ARBA" id="ARBA00022475"/>
    </source>
</evidence>
<evidence type="ECO:0000313" key="10">
    <source>
        <dbReference type="Proteomes" id="UP000824209"/>
    </source>
</evidence>
<dbReference type="InterPro" id="IPR013757">
    <property type="entry name" value="Topo_IIA_A_a_sf"/>
</dbReference>
<dbReference type="Pfam" id="PF00521">
    <property type="entry name" value="DNA_topoisoIV"/>
    <property type="match status" value="1"/>
</dbReference>
<dbReference type="GO" id="GO:0034335">
    <property type="term" value="F:DNA negative supercoiling activity"/>
    <property type="evidence" value="ECO:0007669"/>
    <property type="project" value="UniProtKB-ARBA"/>
</dbReference>
<comment type="caution">
    <text evidence="9">The sequence shown here is derived from an EMBL/GenBank/DDBJ whole genome shotgun (WGS) entry which is preliminary data.</text>
</comment>
<gene>
    <name evidence="9" type="ORF">H9943_06560</name>
</gene>
<dbReference type="Gene3D" id="1.10.268.10">
    <property type="entry name" value="Topoisomerase, domain 3"/>
    <property type="match status" value="1"/>
</dbReference>
<dbReference type="InterPro" id="IPR035516">
    <property type="entry name" value="Gyrase/topoIV_suA_C"/>
</dbReference>
<dbReference type="PANTHER" id="PTHR43493">
    <property type="entry name" value="DNA GYRASE/TOPOISOMERASE SUBUNIT A"/>
    <property type="match status" value="1"/>
</dbReference>
<dbReference type="Gene3D" id="2.120.10.90">
    <property type="entry name" value="DNA gyrase/topoisomerase IV, subunit A, C-terminal"/>
    <property type="match status" value="1"/>
</dbReference>
<dbReference type="CDD" id="cd00187">
    <property type="entry name" value="TOP4c"/>
    <property type="match status" value="1"/>
</dbReference>
<feature type="domain" description="Topo IIA-type catalytic" evidence="8">
    <location>
        <begin position="55"/>
        <end position="515"/>
    </location>
</feature>
<dbReference type="PROSITE" id="PS52040">
    <property type="entry name" value="TOPO_IIA"/>
    <property type="match status" value="1"/>
</dbReference>
<dbReference type="EMBL" id="DWYA01000056">
    <property type="protein sequence ID" value="HJB40042.1"/>
    <property type="molecule type" value="Genomic_DNA"/>
</dbReference>
<dbReference type="InterPro" id="IPR002205">
    <property type="entry name" value="Topo_IIA_dom_A"/>
</dbReference>
<evidence type="ECO:0000256" key="7">
    <source>
        <dbReference type="PROSITE-ProRule" id="PRU01384"/>
    </source>
</evidence>
<keyword evidence="6 7" id="KW-0413">Isomerase</keyword>
<sequence>MAKKKASGREVRLTRPQLGENVRILEAGSVLNQKITQTLETNYMPYAMSVIVSRALPEIDGFKPAHRKVLYTMYDMGLLKSARTKSANIVGNTMHLNPHGDQAIYDTMVRLARGNESLLVPYVSGKGNFGKAYSRDMAYAASRYTEAKLEEICAELFRDIDKDTVDFVPNYDASTTEPTLLPVTFPTILANNTLGIAVGMASSICSFNLKELCETTIALLKDEQHDLKSTLPAPDFVGGGQILYDEKEIDQIYQTGRGSVKVRARYRYVKEENMLEITQIPPTTTVEAIMDKISDLVKAGRVKEISDMRDETDLNGLKLALDLKRGQDPEKVMQRLFRMTPLEDSFSCNFNILIAGMPRVMGVREILTEWAAFRTECVRRRTHFELQGKEKRLHLLQGLAAILLDIDKAVRIVRETAEEAEVVPNLMIGFGIDEVQAEYVAEIKLRHLNREYILKRTQETDSLQQDIDRLRGILESKAKIKRIIIDELTAVAKQYGEPRRCEILYDVEKLDPTDESDAMPDYPVSVFFTKENYFKKITPQSLRMSGEQKLKEGDEVAVQLETKNNAELLFFTNRCQVYKCRAGDFADGKASLMGDYIPAKLGMDEGEFAIYMAVTTDYQGHMLFVFANGKAAKVPMSAYATKTNRKKLVNAFLDKEPLAGIDYLPKEEEMAIRTSANRLLLVHSEQIPAKQTKTTAGVQVITLKKNQKIIKVQRACNLQLQDPHRYRIRTLPASGALIKADDGAQQLSMDLL</sequence>
<dbReference type="GO" id="GO:0005524">
    <property type="term" value="F:ATP binding"/>
    <property type="evidence" value="ECO:0007669"/>
    <property type="project" value="InterPro"/>
</dbReference>
<organism evidence="9 10">
    <name type="scientific">Candidatus Ruthenibacterium avium</name>
    <dbReference type="NCBI Taxonomy" id="2838751"/>
    <lineage>
        <taxon>Bacteria</taxon>
        <taxon>Bacillati</taxon>
        <taxon>Bacillota</taxon>
        <taxon>Clostridia</taxon>
        <taxon>Eubacteriales</taxon>
        <taxon>Oscillospiraceae</taxon>
        <taxon>Ruthenibacterium</taxon>
    </lineage>
</organism>
<evidence type="ECO:0000259" key="8">
    <source>
        <dbReference type="PROSITE" id="PS52040"/>
    </source>
</evidence>
<evidence type="ECO:0000256" key="6">
    <source>
        <dbReference type="ARBA" id="ARBA00023235"/>
    </source>
</evidence>
<evidence type="ECO:0000256" key="4">
    <source>
        <dbReference type="ARBA" id="ARBA00023125"/>
    </source>
</evidence>
<comment type="catalytic activity">
    <reaction evidence="1 7">
        <text>ATP-dependent breakage, passage and rejoining of double-stranded DNA.</text>
        <dbReference type="EC" id="5.6.2.2"/>
    </reaction>
</comment>
<reference evidence="9" key="1">
    <citation type="journal article" date="2021" name="PeerJ">
        <title>Extensive microbial diversity within the chicken gut microbiome revealed by metagenomics and culture.</title>
        <authorList>
            <person name="Gilroy R."/>
            <person name="Ravi A."/>
            <person name="Getino M."/>
            <person name="Pursley I."/>
            <person name="Horton D.L."/>
            <person name="Alikhan N.F."/>
            <person name="Baker D."/>
            <person name="Gharbi K."/>
            <person name="Hall N."/>
            <person name="Watson M."/>
            <person name="Adriaenssens E.M."/>
            <person name="Foster-Nyarko E."/>
            <person name="Jarju S."/>
            <person name="Secka A."/>
            <person name="Antonio M."/>
            <person name="Oren A."/>
            <person name="Chaudhuri R.R."/>
            <person name="La Ragione R."/>
            <person name="Hildebrand F."/>
            <person name="Pallen M.J."/>
        </authorList>
    </citation>
    <scope>NUCLEOTIDE SEQUENCE</scope>
    <source>
        <strain evidence="9">ChiBcec8-14828</strain>
    </source>
</reference>
<dbReference type="SUPFAM" id="SSF101904">
    <property type="entry name" value="GyrA/ParC C-terminal domain-like"/>
    <property type="match status" value="1"/>
</dbReference>
<dbReference type="GO" id="GO:0006265">
    <property type="term" value="P:DNA topological change"/>
    <property type="evidence" value="ECO:0007669"/>
    <property type="project" value="UniProtKB-UniRule"/>
</dbReference>
<dbReference type="SMART" id="SM00434">
    <property type="entry name" value="TOP4c"/>
    <property type="match status" value="1"/>
</dbReference>
<keyword evidence="5" id="KW-0472">Membrane</keyword>
<protein>
    <submittedName>
        <fullName evidence="9">Topoisomerase IV</fullName>
    </submittedName>
</protein>
<dbReference type="SUPFAM" id="SSF56719">
    <property type="entry name" value="Type II DNA topoisomerase"/>
    <property type="match status" value="1"/>
</dbReference>
<evidence type="ECO:0000256" key="1">
    <source>
        <dbReference type="ARBA" id="ARBA00000185"/>
    </source>
</evidence>
<dbReference type="InterPro" id="IPR050220">
    <property type="entry name" value="Type_II_DNA_Topoisomerases"/>
</dbReference>
<feature type="active site" description="O-(5'-phospho-DNA)-tyrosine intermediate" evidence="7">
    <location>
        <position position="144"/>
    </location>
</feature>
<name>A0A9D2M2M3_9FIRM</name>
<dbReference type="GO" id="GO:0005737">
    <property type="term" value="C:cytoplasm"/>
    <property type="evidence" value="ECO:0007669"/>
    <property type="project" value="TreeGrafter"/>
</dbReference>
<proteinExistence type="predicted"/>